<organism evidence="2 3">
    <name type="scientific">Clostridium lapidicellarium</name>
    <dbReference type="NCBI Taxonomy" id="3240931"/>
    <lineage>
        <taxon>Bacteria</taxon>
        <taxon>Bacillati</taxon>
        <taxon>Bacillota</taxon>
        <taxon>Clostridia</taxon>
        <taxon>Eubacteriales</taxon>
        <taxon>Clostridiaceae</taxon>
        <taxon>Clostridium</taxon>
    </lineage>
</organism>
<evidence type="ECO:0000313" key="3">
    <source>
        <dbReference type="Proteomes" id="UP001565220"/>
    </source>
</evidence>
<gene>
    <name evidence="2" type="ORF">AB8S09_01340</name>
</gene>
<keyword evidence="3" id="KW-1185">Reference proteome</keyword>
<keyword evidence="1" id="KW-0812">Transmembrane</keyword>
<comment type="caution">
    <text evidence="2">The sequence shown here is derived from an EMBL/GenBank/DDBJ whole genome shotgun (WGS) entry which is preliminary data.</text>
</comment>
<proteinExistence type="predicted"/>
<dbReference type="PROSITE" id="PS51257">
    <property type="entry name" value="PROKAR_LIPOPROTEIN"/>
    <property type="match status" value="1"/>
</dbReference>
<dbReference type="EMBL" id="JBGFFE010000001">
    <property type="protein sequence ID" value="MEY8762293.1"/>
    <property type="molecule type" value="Genomic_DNA"/>
</dbReference>
<keyword evidence="1" id="KW-0472">Membrane</keyword>
<feature type="transmembrane region" description="Helical" evidence="1">
    <location>
        <begin position="9"/>
        <end position="27"/>
    </location>
</feature>
<protein>
    <submittedName>
        <fullName evidence="2">Uncharacterized protein</fullName>
    </submittedName>
</protein>
<sequence length="139" mass="15884">MAVRKMTNGVYGVIILILTLSCIFFLSENCLLIKNLNIKNYNFKLQETKSEKSLNNVNAINYGDVLQKLDSLDGVQILNFTRSKNGKIAVKLEISGDKEKIADTLKKIRQRDNFYNMGNIKIEQDKYSNIKAKIDVNFT</sequence>
<dbReference type="Proteomes" id="UP001565220">
    <property type="component" value="Unassembled WGS sequence"/>
</dbReference>
<accession>A0ABV4DTB0</accession>
<reference evidence="2 3" key="1">
    <citation type="submission" date="2024-08" db="EMBL/GenBank/DDBJ databases">
        <title>Clostridium lapicellarii sp. nov., and Clostridium renhuaiense sp. nov., two species isolated from the mud in a fermentation cellar used for producing sauce-flavour Chinese liquors.</title>
        <authorList>
            <person name="Yang F."/>
            <person name="Wang H."/>
            <person name="Chen L.Q."/>
            <person name="Zhou N."/>
            <person name="Lu J.J."/>
            <person name="Pu X.X."/>
            <person name="Wan B."/>
            <person name="Wang L."/>
            <person name="Liu S.J."/>
        </authorList>
    </citation>
    <scope>NUCLEOTIDE SEQUENCE [LARGE SCALE GENOMIC DNA]</scope>
    <source>
        <strain evidence="2 3">MT-113</strain>
    </source>
</reference>
<keyword evidence="1" id="KW-1133">Transmembrane helix</keyword>
<evidence type="ECO:0000256" key="1">
    <source>
        <dbReference type="SAM" id="Phobius"/>
    </source>
</evidence>
<evidence type="ECO:0000313" key="2">
    <source>
        <dbReference type="EMBL" id="MEY8762293.1"/>
    </source>
</evidence>
<name>A0ABV4DTB0_9CLOT</name>